<dbReference type="Proteomes" id="UP000030040">
    <property type="component" value="Segment"/>
</dbReference>
<organism evidence="1 2">
    <name type="scientific">Delftia phage RG-2014</name>
    <dbReference type="NCBI Taxonomy" id="1563661"/>
    <lineage>
        <taxon>Viruses</taxon>
        <taxon>Duplodnaviria</taxon>
        <taxon>Heunggongvirae</taxon>
        <taxon>Uroviricota</taxon>
        <taxon>Caudoviricetes</taxon>
        <taxon>Schitoviridae</taxon>
        <taxon>Dendoorenvirus</taxon>
        <taxon>Dendoorenvirus RG2014</taxon>
    </lineage>
</organism>
<reference evidence="2" key="1">
    <citation type="submission" date="2014-10" db="EMBL/GenBank/DDBJ databases">
        <title>Draft genome sequence of lytic bacteriophage specific to a multidrug resistant bacterium Delftia tsuruhatensis ARB-1.</title>
        <authorList>
            <person name="Bhattacharjee A.S."/>
            <person name="Motlagh A.M."/>
            <person name="Goel R."/>
        </authorList>
    </citation>
    <scope>NUCLEOTIDE SEQUENCE [LARGE SCALE GENOMIC DNA]</scope>
</reference>
<sequence>MNFRPLPKYSSQAMLRAACIDMQAANQRTYNLAVYYRDRFLERSQRPKDWDAITGSTKQAAITSQGILRERSAQERYMRGLDEGLVLDDPGPACSVCGGHSNVVHMGGSIPYLCDNPECIPF</sequence>
<evidence type="ECO:0000313" key="2">
    <source>
        <dbReference type="Proteomes" id="UP000030040"/>
    </source>
</evidence>
<accession>A0A097PBD2</accession>
<proteinExistence type="predicted"/>
<dbReference type="RefSeq" id="YP_009148390.1">
    <property type="nucleotide sequence ID" value="NC_027348.2"/>
</dbReference>
<dbReference type="GeneID" id="24638712"/>
<protein>
    <submittedName>
        <fullName evidence="1">Uncharacterized protein</fullName>
    </submittedName>
</protein>
<name>A0A097PBD2_9CAUD</name>
<gene>
    <name evidence="1" type="ORF">RG2014_027</name>
</gene>
<keyword evidence="2" id="KW-1185">Reference proteome</keyword>
<dbReference type="KEGG" id="vg:24638712"/>
<evidence type="ECO:0000313" key="1">
    <source>
        <dbReference type="EMBL" id="AIU44281.1"/>
    </source>
</evidence>
<dbReference type="EMBL" id="KM879221">
    <property type="protein sequence ID" value="AIU44281.1"/>
    <property type="molecule type" value="Genomic_DNA"/>
</dbReference>